<accession>A0ABP7N2A7</accession>
<gene>
    <name evidence="1" type="ORF">GCM10022383_11830</name>
</gene>
<evidence type="ECO:0000313" key="2">
    <source>
        <dbReference type="Proteomes" id="UP001501591"/>
    </source>
</evidence>
<protein>
    <submittedName>
        <fullName evidence="1">Uncharacterized protein</fullName>
    </submittedName>
</protein>
<reference evidence="2" key="1">
    <citation type="journal article" date="2019" name="Int. J. Syst. Evol. Microbiol.">
        <title>The Global Catalogue of Microorganisms (GCM) 10K type strain sequencing project: providing services to taxonomists for standard genome sequencing and annotation.</title>
        <authorList>
            <consortium name="The Broad Institute Genomics Platform"/>
            <consortium name="The Broad Institute Genome Sequencing Center for Infectious Disease"/>
            <person name="Wu L."/>
            <person name="Ma J."/>
        </authorList>
    </citation>
    <scope>NUCLEOTIDE SEQUENCE [LARGE SCALE GENOMIC DNA]</scope>
    <source>
        <strain evidence="2">JCM 17024</strain>
    </source>
</reference>
<proteinExistence type="predicted"/>
<dbReference type="EMBL" id="BAABCP010000001">
    <property type="protein sequence ID" value="GAA3935057.1"/>
    <property type="molecule type" value="Genomic_DNA"/>
</dbReference>
<comment type="caution">
    <text evidence="1">The sequence shown here is derived from an EMBL/GenBank/DDBJ whole genome shotgun (WGS) entry which is preliminary data.</text>
</comment>
<keyword evidence="2" id="KW-1185">Reference proteome</keyword>
<sequence length="73" mass="8268">MHRRDHRPPLECEPRGARGSVEERNAEFAFKLRHLGGNTGLADMKGTRSFGEGAETCDLDDVPELMQFHKQKC</sequence>
<name>A0ABP7N2A7_9MICO</name>
<dbReference type="Proteomes" id="UP001501591">
    <property type="component" value="Unassembled WGS sequence"/>
</dbReference>
<evidence type="ECO:0000313" key="1">
    <source>
        <dbReference type="EMBL" id="GAA3935057.1"/>
    </source>
</evidence>
<organism evidence="1 2">
    <name type="scientific">Microbacterium soli</name>
    <dbReference type="NCBI Taxonomy" id="446075"/>
    <lineage>
        <taxon>Bacteria</taxon>
        <taxon>Bacillati</taxon>
        <taxon>Actinomycetota</taxon>
        <taxon>Actinomycetes</taxon>
        <taxon>Micrococcales</taxon>
        <taxon>Microbacteriaceae</taxon>
        <taxon>Microbacterium</taxon>
    </lineage>
</organism>